<accession>A0ABT5VHL7</accession>
<feature type="transmembrane region" description="Helical" evidence="1">
    <location>
        <begin position="86"/>
        <end position="103"/>
    </location>
</feature>
<dbReference type="Pfam" id="PF04307">
    <property type="entry name" value="YdjM"/>
    <property type="match status" value="1"/>
</dbReference>
<name>A0ABT5VHL7_9BACI</name>
<keyword evidence="1" id="KW-0472">Membrane</keyword>
<evidence type="ECO:0000256" key="1">
    <source>
        <dbReference type="SAM" id="Phobius"/>
    </source>
</evidence>
<dbReference type="RefSeq" id="WP_275118862.1">
    <property type="nucleotide sequence ID" value="NZ_JAOTPO010000008.1"/>
</dbReference>
<keyword evidence="1" id="KW-1133">Transmembrane helix</keyword>
<dbReference type="Proteomes" id="UP001148125">
    <property type="component" value="Unassembled WGS sequence"/>
</dbReference>
<keyword evidence="1" id="KW-0812">Transmembrane</keyword>
<protein>
    <submittedName>
        <fullName evidence="2">Metal-dependent hydrolase</fullName>
    </submittedName>
</protein>
<feature type="transmembrane region" description="Helical" evidence="1">
    <location>
        <begin position="115"/>
        <end position="137"/>
    </location>
</feature>
<dbReference type="GO" id="GO:0016787">
    <property type="term" value="F:hydrolase activity"/>
    <property type="evidence" value="ECO:0007669"/>
    <property type="project" value="UniProtKB-KW"/>
</dbReference>
<comment type="caution">
    <text evidence="2">The sequence shown here is derived from an EMBL/GenBank/DDBJ whole genome shotgun (WGS) entry which is preliminary data.</text>
</comment>
<keyword evidence="3" id="KW-1185">Reference proteome</keyword>
<dbReference type="EMBL" id="JAOTPO010000008">
    <property type="protein sequence ID" value="MDE5414252.1"/>
    <property type="molecule type" value="Genomic_DNA"/>
</dbReference>
<evidence type="ECO:0000313" key="2">
    <source>
        <dbReference type="EMBL" id="MDE5414252.1"/>
    </source>
</evidence>
<organism evidence="2 3">
    <name type="scientific">Alkalihalobacterium chitinilyticum</name>
    <dbReference type="NCBI Taxonomy" id="2980103"/>
    <lineage>
        <taxon>Bacteria</taxon>
        <taxon>Bacillati</taxon>
        <taxon>Bacillota</taxon>
        <taxon>Bacilli</taxon>
        <taxon>Bacillales</taxon>
        <taxon>Bacillaceae</taxon>
        <taxon>Alkalihalobacterium</taxon>
    </lineage>
</organism>
<evidence type="ECO:0000313" key="3">
    <source>
        <dbReference type="Proteomes" id="UP001148125"/>
    </source>
</evidence>
<dbReference type="InterPro" id="IPR007404">
    <property type="entry name" value="YdjM-like"/>
</dbReference>
<feature type="transmembrane region" description="Helical" evidence="1">
    <location>
        <begin position="28"/>
        <end position="44"/>
    </location>
</feature>
<feature type="transmembrane region" description="Helical" evidence="1">
    <location>
        <begin position="56"/>
        <end position="80"/>
    </location>
</feature>
<gene>
    <name evidence="2" type="ORF">N7Z68_12795</name>
</gene>
<keyword evidence="2" id="KW-0378">Hydrolase</keyword>
<sequence length="209" mass="22879">MKGSTHLVVGVALGGAFAYIGKYELVETIGIVTTCAIASIIPDMDTNSKITRKLTIPVTLVYAFLGIVGLMITGYGYWLLEGTEKIVGMIIGCSLIVLPQLIIKPKSMLILTGSCTLVVGILLSHLWIIGLAIYMIISAFAPHRGITHSIWGFAFFGWILSEFQAFVGMDMLMAAGLIGYASHLICDMKWLPFNRKGIKLFQPFIKLEF</sequence>
<reference evidence="2" key="1">
    <citation type="submission" date="2024-05" db="EMBL/GenBank/DDBJ databases">
        <title>Alkalihalobacillus sp. strain MEB203 novel alkaliphilic bacterium from Lonar Lake, India.</title>
        <authorList>
            <person name="Joshi A."/>
            <person name="Thite S."/>
            <person name="Mengade P."/>
        </authorList>
    </citation>
    <scope>NUCLEOTIDE SEQUENCE</scope>
    <source>
        <strain evidence="2">MEB 203</strain>
    </source>
</reference>
<proteinExistence type="predicted"/>